<keyword evidence="5" id="KW-0779">Telomere</keyword>
<evidence type="ECO:0000256" key="3">
    <source>
        <dbReference type="ARBA" id="ARBA00017411"/>
    </source>
</evidence>
<keyword evidence="7" id="KW-0539">Nucleus</keyword>
<feature type="region of interest" description="Disordered" evidence="9">
    <location>
        <begin position="198"/>
        <end position="232"/>
    </location>
</feature>
<dbReference type="Proteomes" id="UP000244855">
    <property type="component" value="Unassembled WGS sequence"/>
</dbReference>
<reference evidence="11 12" key="1">
    <citation type="journal article" date="2018" name="Sci. Rep.">
        <title>Comparative genomics provides insights into the lifestyle and reveals functional heterogeneity of dark septate endophytic fungi.</title>
        <authorList>
            <person name="Knapp D.G."/>
            <person name="Nemeth J.B."/>
            <person name="Barry K."/>
            <person name="Hainaut M."/>
            <person name="Henrissat B."/>
            <person name="Johnson J."/>
            <person name="Kuo A."/>
            <person name="Lim J.H.P."/>
            <person name="Lipzen A."/>
            <person name="Nolan M."/>
            <person name="Ohm R.A."/>
            <person name="Tamas L."/>
            <person name="Grigoriev I.V."/>
            <person name="Spatafora J.W."/>
            <person name="Nagy L.G."/>
            <person name="Kovacs G.M."/>
        </authorList>
    </citation>
    <scope>NUCLEOTIDE SEQUENCE [LARGE SCALE GENOMIC DNA]</scope>
    <source>
        <strain evidence="11 12">DSE2036</strain>
    </source>
</reference>
<dbReference type="InterPro" id="IPR012340">
    <property type="entry name" value="NA-bd_OB-fold"/>
</dbReference>
<evidence type="ECO:0000256" key="5">
    <source>
        <dbReference type="ARBA" id="ARBA00022895"/>
    </source>
</evidence>
<dbReference type="PANTHER" id="PTHR13989">
    <property type="entry name" value="REPLICATION PROTEIN A-RELATED"/>
    <property type="match status" value="1"/>
</dbReference>
<evidence type="ECO:0000256" key="1">
    <source>
        <dbReference type="ARBA" id="ARBA00004123"/>
    </source>
</evidence>
<accession>A0A2V1E3N0</accession>
<keyword evidence="12" id="KW-1185">Reference proteome</keyword>
<dbReference type="Pfam" id="PF10451">
    <property type="entry name" value="Stn1"/>
    <property type="match status" value="1"/>
</dbReference>
<feature type="domain" description="CST complex subunit Stn1 N-terminal" evidence="10">
    <location>
        <begin position="47"/>
        <end position="90"/>
    </location>
</feature>
<dbReference type="InterPro" id="IPR018856">
    <property type="entry name" value="Stn1_N"/>
</dbReference>
<dbReference type="CDD" id="cd03524">
    <property type="entry name" value="RPA2_OBF_family"/>
    <property type="match status" value="1"/>
</dbReference>
<dbReference type="PANTHER" id="PTHR13989:SF33">
    <property type="entry name" value="CST COMPLEX SUBUNIT STN1"/>
    <property type="match status" value="1"/>
</dbReference>
<comment type="subcellular location">
    <subcellularLocation>
        <location evidence="2">Chromosome</location>
        <location evidence="2">Telomere</location>
    </subcellularLocation>
    <subcellularLocation>
        <location evidence="1">Nucleus</location>
    </subcellularLocation>
</comment>
<sequence length="257" mass="29699">MSTLQQPPTYRLYPAYCFRASPTYDSWVKITAADVQALRSEPDFQSQRIYFHLNHPIRFVRLVGAVVAIEDINTKYTVLTLDDGSGATIDLTIVRLTPDIYNPVESPSNTVISNVNVISEPGVFHVTIDDHIVDIGTVVKAKGTISEFRGRKQVDLKRAWVVDTTNEEVQSWLETAKFKEEVLSKAWRITSAEHKRITGQMRAERKRTEEYERKKEAYEAKKREHRRARDEYLAKKEAKHEVRRLKEEKIMNHGALI</sequence>
<dbReference type="AlphaFoldDB" id="A0A2V1E3N0"/>
<dbReference type="GO" id="GO:0005634">
    <property type="term" value="C:nucleus"/>
    <property type="evidence" value="ECO:0007669"/>
    <property type="project" value="UniProtKB-SubCell"/>
</dbReference>
<name>A0A2V1E3N0_9PLEO</name>
<dbReference type="GO" id="GO:0003677">
    <property type="term" value="F:DNA binding"/>
    <property type="evidence" value="ECO:0007669"/>
    <property type="project" value="UniProtKB-KW"/>
</dbReference>
<evidence type="ECO:0000256" key="8">
    <source>
        <dbReference type="ARBA" id="ARBA00030039"/>
    </source>
</evidence>
<evidence type="ECO:0000313" key="12">
    <source>
        <dbReference type="Proteomes" id="UP000244855"/>
    </source>
</evidence>
<dbReference type="Gene3D" id="2.40.50.140">
    <property type="entry name" value="Nucleic acid-binding proteins"/>
    <property type="match status" value="1"/>
</dbReference>
<keyword evidence="4" id="KW-0158">Chromosome</keyword>
<evidence type="ECO:0000256" key="4">
    <source>
        <dbReference type="ARBA" id="ARBA00022454"/>
    </source>
</evidence>
<protein>
    <recommendedName>
        <fullName evidence="3">CST complex subunit STN1</fullName>
    </recommendedName>
    <alternativeName>
        <fullName evidence="8">Suppressor of cdc thirteen homolog</fullName>
    </alternativeName>
</protein>
<evidence type="ECO:0000259" key="10">
    <source>
        <dbReference type="Pfam" id="PF10451"/>
    </source>
</evidence>
<evidence type="ECO:0000256" key="7">
    <source>
        <dbReference type="ARBA" id="ARBA00023242"/>
    </source>
</evidence>
<evidence type="ECO:0000313" key="11">
    <source>
        <dbReference type="EMBL" id="PVI05147.1"/>
    </source>
</evidence>
<dbReference type="GO" id="GO:0000781">
    <property type="term" value="C:chromosome, telomeric region"/>
    <property type="evidence" value="ECO:0007669"/>
    <property type="project" value="UniProtKB-SubCell"/>
</dbReference>
<dbReference type="SUPFAM" id="SSF50249">
    <property type="entry name" value="Nucleic acid-binding proteins"/>
    <property type="match status" value="1"/>
</dbReference>
<dbReference type="InterPro" id="IPR040260">
    <property type="entry name" value="RFA2-like"/>
</dbReference>
<dbReference type="EMBL" id="KZ805316">
    <property type="protein sequence ID" value="PVI05147.1"/>
    <property type="molecule type" value="Genomic_DNA"/>
</dbReference>
<evidence type="ECO:0000256" key="9">
    <source>
        <dbReference type="SAM" id="MobiDB-lite"/>
    </source>
</evidence>
<organism evidence="11 12">
    <name type="scientific">Periconia macrospinosa</name>
    <dbReference type="NCBI Taxonomy" id="97972"/>
    <lineage>
        <taxon>Eukaryota</taxon>
        <taxon>Fungi</taxon>
        <taxon>Dikarya</taxon>
        <taxon>Ascomycota</taxon>
        <taxon>Pezizomycotina</taxon>
        <taxon>Dothideomycetes</taxon>
        <taxon>Pleosporomycetidae</taxon>
        <taxon>Pleosporales</taxon>
        <taxon>Massarineae</taxon>
        <taxon>Periconiaceae</taxon>
        <taxon>Periconia</taxon>
    </lineage>
</organism>
<gene>
    <name evidence="11" type="ORF">DM02DRAFT_651063</name>
</gene>
<dbReference type="OrthoDB" id="77828at2759"/>
<evidence type="ECO:0000256" key="6">
    <source>
        <dbReference type="ARBA" id="ARBA00023125"/>
    </source>
</evidence>
<keyword evidence="6" id="KW-0238">DNA-binding</keyword>
<proteinExistence type="predicted"/>
<evidence type="ECO:0000256" key="2">
    <source>
        <dbReference type="ARBA" id="ARBA00004574"/>
    </source>
</evidence>